<dbReference type="EMBL" id="JBJUIK010000014">
    <property type="protein sequence ID" value="KAL3503889.1"/>
    <property type="molecule type" value="Genomic_DNA"/>
</dbReference>
<name>A0ABD2YCK6_9GENT</name>
<evidence type="ECO:0008006" key="4">
    <source>
        <dbReference type="Google" id="ProtNLM"/>
    </source>
</evidence>
<reference evidence="2 3" key="1">
    <citation type="submission" date="2024-11" db="EMBL/GenBank/DDBJ databases">
        <title>A near-complete genome assembly of Cinchona calisaya.</title>
        <authorList>
            <person name="Lian D.C."/>
            <person name="Zhao X.W."/>
            <person name="Wei L."/>
        </authorList>
    </citation>
    <scope>NUCLEOTIDE SEQUENCE [LARGE SCALE GENOMIC DNA]</scope>
    <source>
        <tissue evidence="2">Nenye</tissue>
    </source>
</reference>
<evidence type="ECO:0000256" key="1">
    <source>
        <dbReference type="SAM" id="MobiDB-lite"/>
    </source>
</evidence>
<dbReference type="PANTHER" id="PTHR33144">
    <property type="entry name" value="OS10G0409366 PROTEIN-RELATED"/>
    <property type="match status" value="1"/>
</dbReference>
<gene>
    <name evidence="2" type="ORF">ACH5RR_033730</name>
</gene>
<dbReference type="PANTHER" id="PTHR33144:SF46">
    <property type="entry name" value="OS04G0610000 PROTEIN"/>
    <property type="match status" value="1"/>
</dbReference>
<evidence type="ECO:0000313" key="2">
    <source>
        <dbReference type="EMBL" id="KAL3503889.1"/>
    </source>
</evidence>
<protein>
    <recommendedName>
        <fullName evidence="4">Transposase</fullName>
    </recommendedName>
</protein>
<keyword evidence="3" id="KW-1185">Reference proteome</keyword>
<sequence length="219" mass="25166">MNKIPKTTRGPTNMLGIWARNSNLLRLPISCNKKGQPVGENKKVLVGFLGTLSINGKYDLVNVIDWHGMPKTQTDEIVDLVKERFDISAGMESWILSSIGKKWRNWKCRIKAEHYDSNWSFDMQIRNRSARYLEDQWRGIVTHWNLDDTKKEELSRPPSRVELFEAYYTDSNSNPRNETVGGELVKMKDFQIKLPHGSLDPVGLNDSFSKARGKDRPGD</sequence>
<organism evidence="2 3">
    <name type="scientific">Cinchona calisaya</name>
    <dbReference type="NCBI Taxonomy" id="153742"/>
    <lineage>
        <taxon>Eukaryota</taxon>
        <taxon>Viridiplantae</taxon>
        <taxon>Streptophyta</taxon>
        <taxon>Embryophyta</taxon>
        <taxon>Tracheophyta</taxon>
        <taxon>Spermatophyta</taxon>
        <taxon>Magnoliopsida</taxon>
        <taxon>eudicotyledons</taxon>
        <taxon>Gunneridae</taxon>
        <taxon>Pentapetalae</taxon>
        <taxon>asterids</taxon>
        <taxon>lamiids</taxon>
        <taxon>Gentianales</taxon>
        <taxon>Rubiaceae</taxon>
        <taxon>Cinchonoideae</taxon>
        <taxon>Cinchoneae</taxon>
        <taxon>Cinchona</taxon>
    </lineage>
</organism>
<proteinExistence type="predicted"/>
<evidence type="ECO:0000313" key="3">
    <source>
        <dbReference type="Proteomes" id="UP001630127"/>
    </source>
</evidence>
<accession>A0ABD2YCK6</accession>
<feature type="region of interest" description="Disordered" evidence="1">
    <location>
        <begin position="195"/>
        <end position="219"/>
    </location>
</feature>
<comment type="caution">
    <text evidence="2">The sequence shown here is derived from an EMBL/GenBank/DDBJ whole genome shotgun (WGS) entry which is preliminary data.</text>
</comment>
<dbReference type="Proteomes" id="UP001630127">
    <property type="component" value="Unassembled WGS sequence"/>
</dbReference>
<dbReference type="AlphaFoldDB" id="A0ABD2YCK6"/>